<accession>A0A164UPI3</accession>
<evidence type="ECO:0008006" key="4">
    <source>
        <dbReference type="Google" id="ProtNLM"/>
    </source>
</evidence>
<evidence type="ECO:0000313" key="2">
    <source>
        <dbReference type="EMBL" id="KZS93424.1"/>
    </source>
</evidence>
<evidence type="ECO:0000256" key="1">
    <source>
        <dbReference type="SAM" id="MobiDB-lite"/>
    </source>
</evidence>
<feature type="region of interest" description="Disordered" evidence="1">
    <location>
        <begin position="1250"/>
        <end position="1296"/>
    </location>
</feature>
<organism evidence="2 3">
    <name type="scientific">Sistotremastrum niveocremeum HHB9708</name>
    <dbReference type="NCBI Taxonomy" id="1314777"/>
    <lineage>
        <taxon>Eukaryota</taxon>
        <taxon>Fungi</taxon>
        <taxon>Dikarya</taxon>
        <taxon>Basidiomycota</taxon>
        <taxon>Agaricomycotina</taxon>
        <taxon>Agaricomycetes</taxon>
        <taxon>Sistotremastrales</taxon>
        <taxon>Sistotremastraceae</taxon>
        <taxon>Sertulicium</taxon>
        <taxon>Sertulicium niveocremeum</taxon>
    </lineage>
</organism>
<feature type="region of interest" description="Disordered" evidence="1">
    <location>
        <begin position="152"/>
        <end position="181"/>
    </location>
</feature>
<feature type="compositionally biased region" description="Basic and acidic residues" evidence="1">
    <location>
        <begin position="1106"/>
        <end position="1126"/>
    </location>
</feature>
<feature type="compositionally biased region" description="Basic and acidic residues" evidence="1">
    <location>
        <begin position="1154"/>
        <end position="1163"/>
    </location>
</feature>
<evidence type="ECO:0000313" key="3">
    <source>
        <dbReference type="Proteomes" id="UP000076722"/>
    </source>
</evidence>
<feature type="region of interest" description="Disordered" evidence="1">
    <location>
        <begin position="51"/>
        <end position="70"/>
    </location>
</feature>
<protein>
    <recommendedName>
        <fullName evidence="4">Telomere-associated protein Rif1 N-terminal domain-containing protein</fullName>
    </recommendedName>
</protein>
<dbReference type="InterPro" id="IPR016024">
    <property type="entry name" value="ARM-type_fold"/>
</dbReference>
<dbReference type="STRING" id="1314777.A0A164UPI3"/>
<gene>
    <name evidence="2" type="ORF">SISNIDRAFT_495545</name>
</gene>
<dbReference type="SUPFAM" id="SSF48371">
    <property type="entry name" value="ARM repeat"/>
    <property type="match status" value="1"/>
</dbReference>
<feature type="region of interest" description="Disordered" evidence="1">
    <location>
        <begin position="1106"/>
        <end position="1214"/>
    </location>
</feature>
<dbReference type="Proteomes" id="UP000076722">
    <property type="component" value="Unassembled WGS sequence"/>
</dbReference>
<sequence length="1340" mass="146119">MSQQETPTRPRTVLWATTNTHHAYTITLPGTPLPASSQKPAKSILKTSRQPFPDTNILHTPPRTPTPEPACPDQDDTYLSGPISVIINPVPGPDECNDAMTAYAALTTRIKSMEAVLESEQTNIAALKPFIANHAAIASTIERDLGRALEDPMVGQENLPPSPDAKASKETKQGMSDSQAKRSRDFAAVSMSAMRLLGVLFTIERMTRIFEQGQINALLTSLLAIPLAEKLPTTNSRKTYSLAMSVIAGLILPAEVIEPAALRITYALHRALEGELGKEGKKGSIADSLKAIHTHVVLHPEVFTPLFVDFLPTIFSLLSSPTLSVRTSAVHAIAGIALSTRSYRDPTLPLKFEAQLQAHFVSLVRLLRTTLTPDSTTPSWALCLVASIIKISQGSSCALKIAVSVLPLAVKHKKVSVHALAGLVWRCLVHELLLRDQEHGKYGWKLINQAIESLGVALVAGRCGQGQFEEAMDAVKTMAKKGGSVCKEAVSIVKRFLSFSGVKSSPEPWNISKLAPDFLFDGTLLQTTYVTIAQSVKTMLTDSSCASILDIAPLEDEQVKALWSKMLAIWKIAATNVEFCPDGAPPTELADVWRMLLAARADDDQDLLGIDISRHLQDLLTDSSIASSNREDEDEGTKGVKFAFVHFLWSIARDVLPSSTLEMPATNVLTLALGDSPDSFCSHWCDFIADLAVLAPSGEIQKVVKTVLENQQTTPEILEVFWKALASSWESSDGSWQDAAYLLALPFSVGAAQRWKWDEQAWETCLRISLLKANQGTPNAFCVINRIASYLISAEWHPAMPRATDIMFSLAGLADATIEQIPDLLSYTNTTLQAAYRNLTSDARGILTVQWLFRSLTRAVESMKSPTSGEFIVAIQSGIATWVQDQEQRCTWSQEAREYDVQSMYESMLLSLEETSLDDLHNLLPQLVTFYEAGVAGGVEDRGLSPAATLVRDHWKRIILKIGVPMEMPPDLKGFLRERCTLPVEARKVNVLEQGVQNALPVVRDGRSMSSEGEPIIPTEILDQLLAVGDPMVPKSPACDSPASASIRDHEMDVLDSRHAGFHTQSPPTPSSCPPELETVTTCGPIPSPSLSRSTADVISPVAASHEVDAEMRTHDNIPTDSEAQRSDQGFPVSWSARFSSSYATPKREKRRLSHSDDAENRPPKRLRTTPKGSMREPETPSKSRKALRSTACGPLLSSPQKSPLRPSRPVNEDADMLCDDAIPHALLNPPRRLVMDYVLMPPSPFKRKLKNARRSEGGDTNAQASPTHKSPVAFLSPGKSDRSDDQNWPSDDTIVVPGSSTIDKLSFGSSAMEIASTISSLAAEVKTPTADFGVPQFIL</sequence>
<dbReference type="EMBL" id="KV419407">
    <property type="protein sequence ID" value="KZS93424.1"/>
    <property type="molecule type" value="Genomic_DNA"/>
</dbReference>
<dbReference type="OrthoDB" id="2591260at2759"/>
<proteinExistence type="predicted"/>
<feature type="compositionally biased region" description="Polar residues" evidence="1">
    <location>
        <begin position="1259"/>
        <end position="1269"/>
    </location>
</feature>
<reference evidence="2 3" key="1">
    <citation type="journal article" date="2016" name="Mol. Biol. Evol.">
        <title>Comparative Genomics of Early-Diverging Mushroom-Forming Fungi Provides Insights into the Origins of Lignocellulose Decay Capabilities.</title>
        <authorList>
            <person name="Nagy L.G."/>
            <person name="Riley R."/>
            <person name="Tritt A."/>
            <person name="Adam C."/>
            <person name="Daum C."/>
            <person name="Floudas D."/>
            <person name="Sun H."/>
            <person name="Yadav J.S."/>
            <person name="Pangilinan J."/>
            <person name="Larsson K.H."/>
            <person name="Matsuura K."/>
            <person name="Barry K."/>
            <person name="Labutti K."/>
            <person name="Kuo R."/>
            <person name="Ohm R.A."/>
            <person name="Bhattacharya S.S."/>
            <person name="Shirouzu T."/>
            <person name="Yoshinaga Y."/>
            <person name="Martin F.M."/>
            <person name="Grigoriev I.V."/>
            <person name="Hibbett D.S."/>
        </authorList>
    </citation>
    <scope>NUCLEOTIDE SEQUENCE [LARGE SCALE GENOMIC DNA]</scope>
    <source>
        <strain evidence="2 3">HHB9708</strain>
    </source>
</reference>
<keyword evidence="3" id="KW-1185">Reference proteome</keyword>
<name>A0A164UPI3_9AGAM</name>